<accession>A0A8X6Q404</accession>
<evidence type="ECO:0000256" key="1">
    <source>
        <dbReference type="SAM" id="MobiDB-lite"/>
    </source>
</evidence>
<feature type="region of interest" description="Disordered" evidence="1">
    <location>
        <begin position="90"/>
        <end position="122"/>
    </location>
</feature>
<sequence>MKRNERGKMRPPRKSGRMGWMAGKEHSSGPVIRHISPFFWIAFLANVGLHILKGPVRWIEGHLANRDNSGVFERETLYFARFSPDPFIRGSEKKRATGGPHLESVRERGGEGNVGGENPCLTYGREPRERTVKYGCLTGEDHYMGRRERGKSNLRNKAKDHEKQGRTKRGKQEMWRRRKQYLSMP</sequence>
<proteinExistence type="predicted"/>
<comment type="caution">
    <text evidence="2">The sequence shown here is derived from an EMBL/GenBank/DDBJ whole genome shotgun (WGS) entry which is preliminary data.</text>
</comment>
<organism evidence="2 3">
    <name type="scientific">Nephila pilipes</name>
    <name type="common">Giant wood spider</name>
    <name type="synonym">Nephila maculata</name>
    <dbReference type="NCBI Taxonomy" id="299642"/>
    <lineage>
        <taxon>Eukaryota</taxon>
        <taxon>Metazoa</taxon>
        <taxon>Ecdysozoa</taxon>
        <taxon>Arthropoda</taxon>
        <taxon>Chelicerata</taxon>
        <taxon>Arachnida</taxon>
        <taxon>Araneae</taxon>
        <taxon>Araneomorphae</taxon>
        <taxon>Entelegynae</taxon>
        <taxon>Araneoidea</taxon>
        <taxon>Nephilidae</taxon>
        <taxon>Nephila</taxon>
    </lineage>
</organism>
<evidence type="ECO:0000313" key="3">
    <source>
        <dbReference type="Proteomes" id="UP000887013"/>
    </source>
</evidence>
<gene>
    <name evidence="2" type="ORF">NPIL_6451</name>
</gene>
<keyword evidence="3" id="KW-1185">Reference proteome</keyword>
<evidence type="ECO:0000313" key="2">
    <source>
        <dbReference type="EMBL" id="GFU05543.1"/>
    </source>
</evidence>
<feature type="region of interest" description="Disordered" evidence="1">
    <location>
        <begin position="145"/>
        <end position="185"/>
    </location>
</feature>
<protein>
    <submittedName>
        <fullName evidence="2">Uncharacterized protein</fullName>
    </submittedName>
</protein>
<feature type="compositionally biased region" description="Basic and acidic residues" evidence="1">
    <location>
        <begin position="145"/>
        <end position="175"/>
    </location>
</feature>
<dbReference type="AlphaFoldDB" id="A0A8X6Q404"/>
<name>A0A8X6Q404_NEPPI</name>
<dbReference type="EMBL" id="BMAW01028089">
    <property type="protein sequence ID" value="GFU05543.1"/>
    <property type="molecule type" value="Genomic_DNA"/>
</dbReference>
<reference evidence="2" key="1">
    <citation type="submission" date="2020-08" db="EMBL/GenBank/DDBJ databases">
        <title>Multicomponent nature underlies the extraordinary mechanical properties of spider dragline silk.</title>
        <authorList>
            <person name="Kono N."/>
            <person name="Nakamura H."/>
            <person name="Mori M."/>
            <person name="Yoshida Y."/>
            <person name="Ohtoshi R."/>
            <person name="Malay A.D."/>
            <person name="Moran D.A.P."/>
            <person name="Tomita M."/>
            <person name="Numata K."/>
            <person name="Arakawa K."/>
        </authorList>
    </citation>
    <scope>NUCLEOTIDE SEQUENCE</scope>
</reference>
<dbReference type="Proteomes" id="UP000887013">
    <property type="component" value="Unassembled WGS sequence"/>
</dbReference>
<feature type="region of interest" description="Disordered" evidence="1">
    <location>
        <begin position="1"/>
        <end position="23"/>
    </location>
</feature>
<feature type="compositionally biased region" description="Basic residues" evidence="1">
    <location>
        <begin position="176"/>
        <end position="185"/>
    </location>
</feature>